<dbReference type="Pfam" id="PF09903">
    <property type="entry name" value="DUF2130"/>
    <property type="match status" value="1"/>
</dbReference>
<name>A0A382I4I3_9ZZZZ</name>
<evidence type="ECO:0000313" key="2">
    <source>
        <dbReference type="EMBL" id="SVB94594.1"/>
    </source>
</evidence>
<feature type="non-terminal residue" evidence="2">
    <location>
        <position position="358"/>
    </location>
</feature>
<organism evidence="2">
    <name type="scientific">marine metagenome</name>
    <dbReference type="NCBI Taxonomy" id="408172"/>
    <lineage>
        <taxon>unclassified sequences</taxon>
        <taxon>metagenomes</taxon>
        <taxon>ecological metagenomes</taxon>
    </lineage>
</organism>
<dbReference type="EMBL" id="UINC01065190">
    <property type="protein sequence ID" value="SVB94594.1"/>
    <property type="molecule type" value="Genomic_DNA"/>
</dbReference>
<protein>
    <recommendedName>
        <fullName evidence="3">DUF2130 domain-containing protein</fullName>
    </recommendedName>
</protein>
<sequence>MSNTINCHNCNTEIDVEKALQNQVSGQVNLQYKELYAAKDAELKAREKAVEEKEFSKKSQDKHNQSLIDKGVEEAIKKIKPSIEKDIGSKFETVLEKAAEDKKALLAFEQKAIEEEQDKLTREDEQKLREDKVRVDEAKKLRTEFEKQREIDKKEYAKQMELQRLENEETMKQMENTFQKGVRQVSQGSMQIQGEAAEISVENFLNETYPFDTIEPIKPGAKGADYLQYVSDFGSNTCGTIYIEVKRHKDFKPAWIPKFKNDIREKNADIGVLITAVMPKGVTKPILIDGIWVCSLNDYEFIIECLRQNLIELRKVMVINENALDKQALVYQFVTSKEFARIMEALYEHFLEEEKSIN</sequence>
<gene>
    <name evidence="2" type="ORF">METZ01_LOCUS247448</name>
</gene>
<accession>A0A382I4I3</accession>
<reference evidence="2" key="1">
    <citation type="submission" date="2018-05" db="EMBL/GenBank/DDBJ databases">
        <authorList>
            <person name="Lanie J.A."/>
            <person name="Ng W.-L."/>
            <person name="Kazmierczak K.M."/>
            <person name="Andrzejewski T.M."/>
            <person name="Davidsen T.M."/>
            <person name="Wayne K.J."/>
            <person name="Tettelin H."/>
            <person name="Glass J.I."/>
            <person name="Rusch D."/>
            <person name="Podicherti R."/>
            <person name="Tsui H.-C.T."/>
            <person name="Winkler M.E."/>
        </authorList>
    </citation>
    <scope>NUCLEOTIDE SEQUENCE</scope>
</reference>
<proteinExistence type="predicted"/>
<keyword evidence="1" id="KW-0175">Coiled coil</keyword>
<dbReference type="AlphaFoldDB" id="A0A382I4I3"/>
<dbReference type="InterPro" id="IPR019219">
    <property type="entry name" value="DUF2130"/>
</dbReference>
<evidence type="ECO:0000256" key="1">
    <source>
        <dbReference type="SAM" id="Coils"/>
    </source>
</evidence>
<feature type="coiled-coil region" evidence="1">
    <location>
        <begin position="99"/>
        <end position="177"/>
    </location>
</feature>
<evidence type="ECO:0008006" key="3">
    <source>
        <dbReference type="Google" id="ProtNLM"/>
    </source>
</evidence>